<dbReference type="AlphaFoldDB" id="A0AAP0L981"/>
<feature type="compositionally biased region" description="Basic and acidic residues" evidence="1">
    <location>
        <begin position="33"/>
        <end position="45"/>
    </location>
</feature>
<feature type="domain" description="Bulb-type lectin" evidence="2">
    <location>
        <begin position="92"/>
        <end position="151"/>
    </location>
</feature>
<proteinExistence type="predicted"/>
<dbReference type="PANTHER" id="PTHR32444:SF247">
    <property type="entry name" value="OS01G0958200 PROTEIN"/>
    <property type="match status" value="1"/>
</dbReference>
<comment type="caution">
    <text evidence="3">The sequence shown here is derived from an EMBL/GenBank/DDBJ whole genome shotgun (WGS) entry which is preliminary data.</text>
</comment>
<protein>
    <recommendedName>
        <fullName evidence="2">Bulb-type lectin domain-containing protein</fullName>
    </recommendedName>
</protein>
<feature type="region of interest" description="Disordered" evidence="1">
    <location>
        <begin position="1"/>
        <end position="45"/>
    </location>
</feature>
<accession>A0AAP0L981</accession>
<sequence>MCEIESNRESERCDSAKNMQRRKAEEEEEEERRDEARAMSLDRDRSVDEEKSTLLFRLSPSHSIIQRLVSRSLDFNDVNESFFDNKLCSATNDTITQIKFLRDGDTLVSHGGIYALGFFSPDNSQKRYVGIWFNKVSKQTVVWVANTNNPD</sequence>
<keyword evidence="4" id="KW-1185">Reference proteome</keyword>
<name>A0AAP0L981_9MAGN</name>
<evidence type="ECO:0000313" key="3">
    <source>
        <dbReference type="EMBL" id="KAK9166813.1"/>
    </source>
</evidence>
<evidence type="ECO:0000256" key="1">
    <source>
        <dbReference type="SAM" id="MobiDB-lite"/>
    </source>
</evidence>
<organism evidence="3 4">
    <name type="scientific">Stephania cephalantha</name>
    <dbReference type="NCBI Taxonomy" id="152367"/>
    <lineage>
        <taxon>Eukaryota</taxon>
        <taxon>Viridiplantae</taxon>
        <taxon>Streptophyta</taxon>
        <taxon>Embryophyta</taxon>
        <taxon>Tracheophyta</taxon>
        <taxon>Spermatophyta</taxon>
        <taxon>Magnoliopsida</taxon>
        <taxon>Ranunculales</taxon>
        <taxon>Menispermaceae</taxon>
        <taxon>Menispermoideae</taxon>
        <taxon>Cissampelideae</taxon>
        <taxon>Stephania</taxon>
    </lineage>
</organism>
<feature type="compositionally biased region" description="Basic and acidic residues" evidence="1">
    <location>
        <begin position="1"/>
        <end position="15"/>
    </location>
</feature>
<dbReference type="InterPro" id="IPR001480">
    <property type="entry name" value="Bulb-type_lectin_dom"/>
</dbReference>
<gene>
    <name evidence="3" type="ORF">Scep_002004</name>
</gene>
<dbReference type="Gene3D" id="2.90.10.10">
    <property type="entry name" value="Bulb-type lectin domain"/>
    <property type="match status" value="1"/>
</dbReference>
<evidence type="ECO:0000313" key="4">
    <source>
        <dbReference type="Proteomes" id="UP001419268"/>
    </source>
</evidence>
<evidence type="ECO:0000259" key="2">
    <source>
        <dbReference type="PROSITE" id="PS50927"/>
    </source>
</evidence>
<dbReference type="InterPro" id="IPR036426">
    <property type="entry name" value="Bulb-type_lectin_dom_sf"/>
</dbReference>
<reference evidence="3 4" key="1">
    <citation type="submission" date="2024-01" db="EMBL/GenBank/DDBJ databases">
        <title>Genome assemblies of Stephania.</title>
        <authorList>
            <person name="Yang L."/>
        </authorList>
    </citation>
    <scope>NUCLEOTIDE SEQUENCE [LARGE SCALE GENOMIC DNA]</scope>
    <source>
        <strain evidence="3">JXDWG</strain>
        <tissue evidence="3">Leaf</tissue>
    </source>
</reference>
<dbReference type="EMBL" id="JBBNAG010000001">
    <property type="protein sequence ID" value="KAK9166813.1"/>
    <property type="molecule type" value="Genomic_DNA"/>
</dbReference>
<dbReference type="PROSITE" id="PS50927">
    <property type="entry name" value="BULB_LECTIN"/>
    <property type="match status" value="1"/>
</dbReference>
<dbReference type="Proteomes" id="UP001419268">
    <property type="component" value="Unassembled WGS sequence"/>
</dbReference>
<dbReference type="PANTHER" id="PTHR32444">
    <property type="entry name" value="BULB-TYPE LECTIN DOMAIN-CONTAINING PROTEIN"/>
    <property type="match status" value="1"/>
</dbReference>